<evidence type="ECO:0000259" key="6">
    <source>
        <dbReference type="Pfam" id="PF04991"/>
    </source>
</evidence>
<dbReference type="KEGG" id="ndi:NDAI_0A04020"/>
<dbReference type="RefSeq" id="XP_003667802.1">
    <property type="nucleotide sequence ID" value="XM_003667754.1"/>
</dbReference>
<evidence type="ECO:0000256" key="5">
    <source>
        <dbReference type="SAM" id="Phobius"/>
    </source>
</evidence>
<proteinExistence type="predicted"/>
<dbReference type="HOGENOM" id="CLU_008074_0_0_1"/>
<dbReference type="EMBL" id="HE580267">
    <property type="protein sequence ID" value="CCD22559.1"/>
    <property type="molecule type" value="Genomic_DNA"/>
</dbReference>
<evidence type="ECO:0000313" key="7">
    <source>
        <dbReference type="EMBL" id="CCD22559.1"/>
    </source>
</evidence>
<evidence type="ECO:0000256" key="3">
    <source>
        <dbReference type="ARBA" id="ARBA00022989"/>
    </source>
</evidence>
<dbReference type="InterPro" id="IPR007074">
    <property type="entry name" value="LicD/FKTN/FKRP_NTP_transf"/>
</dbReference>
<evidence type="ECO:0000313" key="8">
    <source>
        <dbReference type="Proteomes" id="UP000000689"/>
    </source>
</evidence>
<organism evidence="7 8">
    <name type="scientific">Naumovozyma dairenensis (strain ATCC 10597 / BCRC 20456 / CBS 421 / NBRC 0211 / NRRL Y-12639)</name>
    <name type="common">Saccharomyces dairenensis</name>
    <dbReference type="NCBI Taxonomy" id="1071378"/>
    <lineage>
        <taxon>Eukaryota</taxon>
        <taxon>Fungi</taxon>
        <taxon>Dikarya</taxon>
        <taxon>Ascomycota</taxon>
        <taxon>Saccharomycotina</taxon>
        <taxon>Saccharomycetes</taxon>
        <taxon>Saccharomycetales</taxon>
        <taxon>Saccharomycetaceae</taxon>
        <taxon>Naumovozyma</taxon>
    </lineage>
</organism>
<dbReference type="PANTHER" id="PTHR15407:SF28">
    <property type="entry name" value="RIBITOL-5-PHOSPHATE TRANSFERASE FKTN"/>
    <property type="match status" value="1"/>
</dbReference>
<reference evidence="7 8" key="1">
    <citation type="journal article" date="2011" name="Proc. Natl. Acad. Sci. U.S.A.">
        <title>Evolutionary erosion of yeast sex chromosomes by mating-type switching accidents.</title>
        <authorList>
            <person name="Gordon J.L."/>
            <person name="Armisen D."/>
            <person name="Proux-Wera E."/>
            <person name="Oheigeartaigh S.S."/>
            <person name="Byrne K.P."/>
            <person name="Wolfe K.H."/>
        </authorList>
    </citation>
    <scope>NUCLEOTIDE SEQUENCE [LARGE SCALE GENOMIC DNA]</scope>
    <source>
        <strain evidence="8">ATCC 10597 / BCRC 20456 / CBS 421 / NBRC 0211 / NRRL Y-12639</strain>
    </source>
</reference>
<protein>
    <recommendedName>
        <fullName evidence="6">LicD/FKTN/FKRP nucleotidyltransferase domain-containing protein</fullName>
    </recommendedName>
</protein>
<dbReference type="GeneID" id="11494106"/>
<dbReference type="InterPro" id="IPR009644">
    <property type="entry name" value="FKTN/MNN4/W02B3.4-1"/>
</dbReference>
<dbReference type="AlphaFoldDB" id="G0W421"/>
<dbReference type="Pfam" id="PF04991">
    <property type="entry name" value="LicD"/>
    <property type="match status" value="1"/>
</dbReference>
<feature type="transmembrane region" description="Helical" evidence="5">
    <location>
        <begin position="27"/>
        <end position="44"/>
    </location>
</feature>
<evidence type="ECO:0000256" key="4">
    <source>
        <dbReference type="ARBA" id="ARBA00023136"/>
    </source>
</evidence>
<keyword evidence="2 5" id="KW-0812">Transmembrane</keyword>
<name>G0W421_NAUDC</name>
<keyword evidence="3 5" id="KW-1133">Transmembrane helix</keyword>
<gene>
    <name evidence="7" type="primary">NDAI0A04020</name>
    <name evidence="7" type="ordered locus">NDAI_0A04020</name>
</gene>
<sequence length="913" mass="107348">MYRYLVRSLKSPYHEILNLRTKNLKHILLSFLTIQIFLGLIIFYRNDNTLKSIVQVLTVDDFQDGTILYQKLRYNTSSIWIDDYELNKDILTIKFGPQKGKKIGSINELSFYDSDPRLIWSVYLNHLMTMDETSNDPITIPFSWYDWADFHMFNKLMSVTASQKINISCNFLMEAAFNKTVLESIENQLNEPLFSYERKKYSDPFWYKNTRKLDHSLIGIQIPNHCVPNPNGNERFNLPYIITGLYDKLRPEVYELHARNHMLNSLRHPLSLTIMNKDKTSYRVDLDRDRKANIIQSNLLSEFIESKQTLGNKQLFFDHTFIFEDFISKPIVKKLEVKIEGIDKDIYDNDFIHLKQTDFEFDPFDKIKKLETNIENLNSHEKNYLESLKYSINTNPALSPKHFDEAKNVQQVNGMGFHRDKRFYNGALIDHEQEYMQRLNSLIRNFQKFIKANGLISWLSHGTLFGYLYNGQAFPWDNDFDLQMPIRHLHYLSEHFNQSLILEDPREGNGKFLLDVGSSLTIRTKGNGENNIDARFIDVDSGIYIDITGLSVSSEKVQDNMAPYIDIEKFNEVVLQNKTKFDSTFLEEEGEGLASLSITELQSYINEHEDEFDGTIKYKIGELIKGETERKTNSKFFVNNLSRKERYFLNRQFQLYNCKNRHFSTLEMLSPLITTSFHGVDALIPHKFITSLRTEYKLPEKFGFTTFQGNVYLPELRYWFKFPILKKAANINKIFDSLNSLTSSLNDIKLSDILIVYHNLLRIGSRDLFANLYTSFDVTTYRMKEIEIQYDDSLDAIEKLKYLSLLRKQVAPNLESPNKDPVIYDYEKRLWEEYGRHVSTSKITNVCDYVDVRYANMLWEKVESLQERRLDLFKVKDNRDDTIDLNNIGLNLFTGSDKMKNTFFKEDPSLHIV</sequence>
<accession>G0W421</accession>
<dbReference type="Proteomes" id="UP000000689">
    <property type="component" value="Chromosome 1"/>
</dbReference>
<evidence type="ECO:0000256" key="1">
    <source>
        <dbReference type="ARBA" id="ARBA00004167"/>
    </source>
</evidence>
<comment type="subcellular location">
    <subcellularLocation>
        <location evidence="1">Membrane</location>
        <topology evidence="1">Single-pass membrane protein</topology>
    </subcellularLocation>
</comment>
<dbReference type="eggNOG" id="ENOG502QREF">
    <property type="taxonomic scope" value="Eukaryota"/>
</dbReference>
<keyword evidence="8" id="KW-1185">Reference proteome</keyword>
<dbReference type="STRING" id="1071378.G0W421"/>
<dbReference type="OrthoDB" id="444255at2759"/>
<evidence type="ECO:0000256" key="2">
    <source>
        <dbReference type="ARBA" id="ARBA00022692"/>
    </source>
</evidence>
<keyword evidence="4 5" id="KW-0472">Membrane</keyword>
<dbReference type="OMA" id="YTIHELM"/>
<dbReference type="PANTHER" id="PTHR15407">
    <property type="entry name" value="FUKUTIN-RELATED"/>
    <property type="match status" value="1"/>
</dbReference>
<dbReference type="GO" id="GO:0006491">
    <property type="term" value="P:N-glycan processing"/>
    <property type="evidence" value="ECO:0007669"/>
    <property type="project" value="EnsemblFungi"/>
</dbReference>
<feature type="domain" description="LicD/FKTN/FKRP nucleotidyltransferase" evidence="6">
    <location>
        <begin position="451"/>
        <end position="697"/>
    </location>
</feature>
<dbReference type="GO" id="GO:0016020">
    <property type="term" value="C:membrane"/>
    <property type="evidence" value="ECO:0007669"/>
    <property type="project" value="UniProtKB-SubCell"/>
</dbReference>